<evidence type="ECO:0000313" key="2">
    <source>
        <dbReference type="EMBL" id="CAK7323348.1"/>
    </source>
</evidence>
<organism evidence="2 3">
    <name type="scientific">Dovyalis caffra</name>
    <dbReference type="NCBI Taxonomy" id="77055"/>
    <lineage>
        <taxon>Eukaryota</taxon>
        <taxon>Viridiplantae</taxon>
        <taxon>Streptophyta</taxon>
        <taxon>Embryophyta</taxon>
        <taxon>Tracheophyta</taxon>
        <taxon>Spermatophyta</taxon>
        <taxon>Magnoliopsida</taxon>
        <taxon>eudicotyledons</taxon>
        <taxon>Gunneridae</taxon>
        <taxon>Pentapetalae</taxon>
        <taxon>rosids</taxon>
        <taxon>fabids</taxon>
        <taxon>Malpighiales</taxon>
        <taxon>Salicaceae</taxon>
        <taxon>Flacourtieae</taxon>
        <taxon>Dovyalis</taxon>
    </lineage>
</organism>
<sequence>MAASVADQTSFLHQEEDARASHASTEISNQDRPDYYNNYTGSSSGVSEIEEENSSDLFEINHAVPLESIKEDIEGSLFSFDVHDNGDRQGDCVYVGVGKSESSVDALSWTLKNAVTDSNTTDGLEIQVLTPILTLSACKNKKCECVDNNVLWMVVGRLPKSQVSAQQVENHMAQERGKRRELLQKYINMCSASKVKVDTILIESDMVGKAMVDLIPILNMTKLVLGTSKSNLRKLKSKRGNGIADQVLQNAPEFCDVTIVCDGKEVVIDQMIGSPLPSPLSDNHSAKSLRLQDQSNATNDSFACMCFKSPKVM</sequence>
<dbReference type="Gene3D" id="3.40.50.620">
    <property type="entry name" value="HUPs"/>
    <property type="match status" value="1"/>
</dbReference>
<dbReference type="EMBL" id="CAWUPB010000079">
    <property type="protein sequence ID" value="CAK7323348.1"/>
    <property type="molecule type" value="Genomic_DNA"/>
</dbReference>
<accession>A0AAV1QQS7</accession>
<feature type="compositionally biased region" description="Polar residues" evidence="1">
    <location>
        <begin position="1"/>
        <end position="12"/>
    </location>
</feature>
<proteinExistence type="predicted"/>
<dbReference type="PANTHER" id="PTHR47382">
    <property type="entry name" value="U-BOX DOMAIN-CONTAINING PROTEIN 52-LIKE"/>
    <property type="match status" value="1"/>
</dbReference>
<reference evidence="2 3" key="1">
    <citation type="submission" date="2024-01" db="EMBL/GenBank/DDBJ databases">
        <authorList>
            <person name="Waweru B."/>
        </authorList>
    </citation>
    <scope>NUCLEOTIDE SEQUENCE [LARGE SCALE GENOMIC DNA]</scope>
</reference>
<evidence type="ECO:0000313" key="3">
    <source>
        <dbReference type="Proteomes" id="UP001314170"/>
    </source>
</evidence>
<feature type="region of interest" description="Disordered" evidence="1">
    <location>
        <begin position="1"/>
        <end position="51"/>
    </location>
</feature>
<dbReference type="PANTHER" id="PTHR47382:SF3">
    <property type="entry name" value="ADENINE NUCLEOTIDE ALPHA HYDROLASES-LIKE SUPERFAMILY PROTEIN"/>
    <property type="match status" value="1"/>
</dbReference>
<dbReference type="InterPro" id="IPR014729">
    <property type="entry name" value="Rossmann-like_a/b/a_fold"/>
</dbReference>
<keyword evidence="3" id="KW-1185">Reference proteome</keyword>
<protein>
    <submittedName>
        <fullName evidence="2">Uncharacterized protein</fullName>
    </submittedName>
</protein>
<dbReference type="AlphaFoldDB" id="A0AAV1QQS7"/>
<evidence type="ECO:0000256" key="1">
    <source>
        <dbReference type="SAM" id="MobiDB-lite"/>
    </source>
</evidence>
<gene>
    <name evidence="2" type="ORF">DCAF_LOCUS973</name>
</gene>
<name>A0AAV1QQS7_9ROSI</name>
<comment type="caution">
    <text evidence="2">The sequence shown here is derived from an EMBL/GenBank/DDBJ whole genome shotgun (WGS) entry which is preliminary data.</text>
</comment>
<dbReference type="Proteomes" id="UP001314170">
    <property type="component" value="Unassembled WGS sequence"/>
</dbReference>